<dbReference type="InterPro" id="IPR020845">
    <property type="entry name" value="AMP-binding_CS"/>
</dbReference>
<dbReference type="RefSeq" id="WP_264881904.1">
    <property type="nucleotide sequence ID" value="NZ_JAPDOB010000001.1"/>
</dbReference>
<feature type="domain" description="AMP-dependent synthetase/ligase" evidence="2">
    <location>
        <begin position="22"/>
        <end position="390"/>
    </location>
</feature>
<evidence type="ECO:0000313" key="5">
    <source>
        <dbReference type="Proteomes" id="UP001526246"/>
    </source>
</evidence>
<dbReference type="NCBIfam" id="TIGR01733">
    <property type="entry name" value="AA-adenyl-dom"/>
    <property type="match status" value="1"/>
</dbReference>
<dbReference type="InterPro" id="IPR000873">
    <property type="entry name" value="AMP-dep_synth/lig_dom"/>
</dbReference>
<organism evidence="4 5">
    <name type="scientific">Sphingomonas arvum</name>
    <dbReference type="NCBI Taxonomy" id="2992113"/>
    <lineage>
        <taxon>Bacteria</taxon>
        <taxon>Pseudomonadati</taxon>
        <taxon>Pseudomonadota</taxon>
        <taxon>Alphaproteobacteria</taxon>
        <taxon>Sphingomonadales</taxon>
        <taxon>Sphingomonadaceae</taxon>
        <taxon>Sphingomonas</taxon>
    </lineage>
</organism>
<dbReference type="PANTHER" id="PTHR45527:SF1">
    <property type="entry name" value="FATTY ACID SYNTHASE"/>
    <property type="match status" value="1"/>
</dbReference>
<dbReference type="SUPFAM" id="SSF56801">
    <property type="entry name" value="Acetyl-CoA synthetase-like"/>
    <property type="match status" value="1"/>
</dbReference>
<proteinExistence type="predicted"/>
<dbReference type="Pfam" id="PF13193">
    <property type="entry name" value="AMP-binding_C"/>
    <property type="match status" value="1"/>
</dbReference>
<protein>
    <submittedName>
        <fullName evidence="4">Amino acid adenylation domain-containing protein</fullName>
    </submittedName>
</protein>
<dbReference type="Pfam" id="PF00501">
    <property type="entry name" value="AMP-binding"/>
    <property type="match status" value="1"/>
</dbReference>
<evidence type="ECO:0000256" key="1">
    <source>
        <dbReference type="SAM" id="Phobius"/>
    </source>
</evidence>
<dbReference type="InterPro" id="IPR042099">
    <property type="entry name" value="ANL_N_sf"/>
</dbReference>
<feature type="domain" description="AMP-binding enzyme C-terminal" evidence="3">
    <location>
        <begin position="449"/>
        <end position="522"/>
    </location>
</feature>
<reference evidence="4 5" key="1">
    <citation type="submission" date="2022-10" db="EMBL/GenBank/DDBJ databases">
        <title>Sphingomonas sp.</title>
        <authorList>
            <person name="Jin C."/>
        </authorList>
    </citation>
    <scope>NUCLEOTIDE SEQUENCE [LARGE SCALE GENOMIC DNA]</scope>
    <source>
        <strain evidence="4 5">BN140010</strain>
    </source>
</reference>
<keyword evidence="1" id="KW-1133">Transmembrane helix</keyword>
<evidence type="ECO:0000259" key="2">
    <source>
        <dbReference type="Pfam" id="PF00501"/>
    </source>
</evidence>
<accession>A0ABT3JEW0</accession>
<dbReference type="InterPro" id="IPR045851">
    <property type="entry name" value="AMP-bd_C_sf"/>
</dbReference>
<sequence length="535" mass="58151">MHAEPLTIDRVDGRSMRTGFLRSAAERPDSPCLVIKGATHSYSEIERSARTWANAIVSRLGRPAQRIGVFGYRSRVSYAGVLAALFSGATFVPLNPTFPRERTREMIRQAELDAIIVDQTALAQLAEVLDGLDVAPLLLAPEAESVDAVVGAVVAAAELASEPQLQDLPPLLPNDIAYLLFTSGSTGRPKGVPVTHANALAFIDFAVAHYGITGDDRFSQTFDQTFDLSIFDLFVAWEKGASVYALQPLDLIAPARFITRNELTVWFSVPSIPALMRKKNTLKPASLGSLRVSLFCGEPLPAETAEAWQGAAPSSVVENLYGPTELTIACLWYRWDTGSSPAACVNGLVPIGRPFPGLGAAVVDDELRSVEDGASGELCVSGPQTTPGYWRDREKTAERFVELPGQGYPGERFYRTGDRVRRLPTGDYVYLGRTDHQIKVMGFRVELGEVEACLLSEANTVEAVAIGWPVKDGSAEGIVAFVSGTEVDLDWSRAQARKRLPDYMIPKDIRVVERMPLNANGKIDRKALAESLSES</sequence>
<keyword evidence="1" id="KW-0812">Transmembrane</keyword>
<evidence type="ECO:0000259" key="3">
    <source>
        <dbReference type="Pfam" id="PF13193"/>
    </source>
</evidence>
<dbReference type="Proteomes" id="UP001526246">
    <property type="component" value="Unassembled WGS sequence"/>
</dbReference>
<dbReference type="PANTHER" id="PTHR45527">
    <property type="entry name" value="NONRIBOSOMAL PEPTIDE SYNTHETASE"/>
    <property type="match status" value="1"/>
</dbReference>
<dbReference type="InterPro" id="IPR010071">
    <property type="entry name" value="AA_adenyl_dom"/>
</dbReference>
<dbReference type="EMBL" id="JAPDOB010000001">
    <property type="protein sequence ID" value="MCW3797593.1"/>
    <property type="molecule type" value="Genomic_DNA"/>
</dbReference>
<gene>
    <name evidence="4" type="ORF">OMW55_07225</name>
</gene>
<comment type="caution">
    <text evidence="4">The sequence shown here is derived from an EMBL/GenBank/DDBJ whole genome shotgun (WGS) entry which is preliminary data.</text>
</comment>
<dbReference type="PROSITE" id="PS00455">
    <property type="entry name" value="AMP_BINDING"/>
    <property type="match status" value="1"/>
</dbReference>
<evidence type="ECO:0000313" key="4">
    <source>
        <dbReference type="EMBL" id="MCW3797593.1"/>
    </source>
</evidence>
<dbReference type="Gene3D" id="3.40.50.12780">
    <property type="entry name" value="N-terminal domain of ligase-like"/>
    <property type="match status" value="1"/>
</dbReference>
<dbReference type="Gene3D" id="3.30.300.30">
    <property type="match status" value="1"/>
</dbReference>
<feature type="transmembrane region" description="Helical" evidence="1">
    <location>
        <begin position="76"/>
        <end position="94"/>
    </location>
</feature>
<dbReference type="InterPro" id="IPR025110">
    <property type="entry name" value="AMP-bd_C"/>
</dbReference>
<name>A0ABT3JEW0_9SPHN</name>
<keyword evidence="1" id="KW-0472">Membrane</keyword>
<keyword evidence="5" id="KW-1185">Reference proteome</keyword>